<dbReference type="PROSITE" id="PS51462">
    <property type="entry name" value="NUDIX"/>
    <property type="match status" value="1"/>
</dbReference>
<keyword evidence="4" id="KW-1185">Reference proteome</keyword>
<proteinExistence type="predicted"/>
<feature type="domain" description="Nudix hydrolase" evidence="2">
    <location>
        <begin position="22"/>
        <end position="159"/>
    </location>
</feature>
<sequence length="184" mass="20311">MNYCSHCAEPVGFRIPEGDSLPRHVCDACGTIHYVNPKIIVGCLAEWQGRILLCKRAIEPRHGLWTLPAGFMEREETAAEGAARETLEEAEAEVTDLSLYAVLDVPQISQLYLIYRGQLVAGAHGAGPESLETRLVHPDEIPWDELAFPTMQVTLQHYVDTGGAALGETGPLTRTIRRPARKPR</sequence>
<evidence type="ECO:0000313" key="3">
    <source>
        <dbReference type="EMBL" id="PWN57082.1"/>
    </source>
</evidence>
<dbReference type="CDD" id="cd04511">
    <property type="entry name" value="NUDIX_Hydrolase"/>
    <property type="match status" value="1"/>
</dbReference>
<evidence type="ECO:0000313" key="4">
    <source>
        <dbReference type="Proteomes" id="UP000251800"/>
    </source>
</evidence>
<dbReference type="GO" id="GO:0016787">
    <property type="term" value="F:hydrolase activity"/>
    <property type="evidence" value="ECO:0007669"/>
    <property type="project" value="UniProtKB-KW"/>
</dbReference>
<accession>A0A363UNS2</accession>
<evidence type="ECO:0000256" key="1">
    <source>
        <dbReference type="SAM" id="MobiDB-lite"/>
    </source>
</evidence>
<dbReference type="Proteomes" id="UP000251800">
    <property type="component" value="Unassembled WGS sequence"/>
</dbReference>
<reference evidence="3 4" key="1">
    <citation type="submission" date="2018-05" db="EMBL/GenBank/DDBJ databases">
        <title>Abyssibacter profundi OUC007T gen. nov., sp. nov, a marine bacterium isolated from seawater of the Mariana Trench.</title>
        <authorList>
            <person name="Zhou S."/>
        </authorList>
    </citation>
    <scope>NUCLEOTIDE SEQUENCE [LARGE SCALE GENOMIC DNA]</scope>
    <source>
        <strain evidence="3 4">OUC007</strain>
    </source>
</reference>
<comment type="caution">
    <text evidence="3">The sequence shown here is derived from an EMBL/GenBank/DDBJ whole genome shotgun (WGS) entry which is preliminary data.</text>
</comment>
<feature type="compositionally biased region" description="Basic residues" evidence="1">
    <location>
        <begin position="175"/>
        <end position="184"/>
    </location>
</feature>
<dbReference type="InterPro" id="IPR015797">
    <property type="entry name" value="NUDIX_hydrolase-like_dom_sf"/>
</dbReference>
<protein>
    <submittedName>
        <fullName evidence="3">NUDIX hydrolase</fullName>
    </submittedName>
</protein>
<dbReference type="PANTHER" id="PTHR43222:SF2">
    <property type="entry name" value="NUDIX HYDROLASE 23, CHLOROPLASTIC"/>
    <property type="match status" value="1"/>
</dbReference>
<dbReference type="Pfam" id="PF14803">
    <property type="entry name" value="Zn_ribbon_Nudix"/>
    <property type="match status" value="1"/>
</dbReference>
<evidence type="ECO:0000259" key="2">
    <source>
        <dbReference type="PROSITE" id="PS51462"/>
    </source>
</evidence>
<dbReference type="Pfam" id="PF00293">
    <property type="entry name" value="NUDIX"/>
    <property type="match status" value="1"/>
</dbReference>
<keyword evidence="3" id="KW-0378">Hydrolase</keyword>
<dbReference type="InterPro" id="IPR000086">
    <property type="entry name" value="NUDIX_hydrolase_dom"/>
</dbReference>
<dbReference type="EMBL" id="QEQK01000003">
    <property type="protein sequence ID" value="PWN57082.1"/>
    <property type="molecule type" value="Genomic_DNA"/>
</dbReference>
<dbReference type="RefSeq" id="WP_109719162.1">
    <property type="nucleotide sequence ID" value="NZ_QEQK01000003.1"/>
</dbReference>
<gene>
    <name evidence="3" type="ORF">DEH80_03880</name>
</gene>
<dbReference type="PANTHER" id="PTHR43222">
    <property type="entry name" value="NUDIX HYDROLASE 23"/>
    <property type="match status" value="1"/>
</dbReference>
<organism evidence="3 4">
    <name type="scientific">Abyssibacter profundi</name>
    <dbReference type="NCBI Taxonomy" id="2182787"/>
    <lineage>
        <taxon>Bacteria</taxon>
        <taxon>Pseudomonadati</taxon>
        <taxon>Pseudomonadota</taxon>
        <taxon>Gammaproteobacteria</taxon>
        <taxon>Chromatiales</taxon>
        <taxon>Oceanococcaceae</taxon>
        <taxon>Abyssibacter</taxon>
    </lineage>
</organism>
<dbReference type="SUPFAM" id="SSF55811">
    <property type="entry name" value="Nudix"/>
    <property type="match status" value="1"/>
</dbReference>
<dbReference type="OrthoDB" id="5417595at2"/>
<dbReference type="Gene3D" id="3.90.79.10">
    <property type="entry name" value="Nucleoside Triphosphate Pyrophosphohydrolase"/>
    <property type="match status" value="1"/>
</dbReference>
<dbReference type="Gene3D" id="2.20.70.10">
    <property type="match status" value="1"/>
</dbReference>
<feature type="region of interest" description="Disordered" evidence="1">
    <location>
        <begin position="164"/>
        <end position="184"/>
    </location>
</feature>
<dbReference type="AlphaFoldDB" id="A0A363UNS2"/>
<name>A0A363UNS2_9GAMM</name>
<dbReference type="InterPro" id="IPR029401">
    <property type="entry name" value="Nudix_N"/>
</dbReference>